<name>A0A0F9U2L4_9ZZZZ</name>
<organism evidence="1">
    <name type="scientific">marine sediment metagenome</name>
    <dbReference type="NCBI Taxonomy" id="412755"/>
    <lineage>
        <taxon>unclassified sequences</taxon>
        <taxon>metagenomes</taxon>
        <taxon>ecological metagenomes</taxon>
    </lineage>
</organism>
<evidence type="ECO:0000313" key="1">
    <source>
        <dbReference type="EMBL" id="KKN85779.1"/>
    </source>
</evidence>
<accession>A0A0F9U2L4</accession>
<gene>
    <name evidence="1" type="ORF">LCGC14_0275860</name>
</gene>
<sequence length="240" mass="27407">MSNDDFSRVVRIGTRRMGMAQRQHSVYVTIEHKDGRLSITGVEGPDKNGGCLGSSGQIDMGMDADYLQNLHLAPGWTLAAVRKLLSVWREWHMNDMRPGCRHQTRSASWDTTRKLTLHKYTWTPRYRHMRENAANGILSDAQYHRHSERVKLVATACKSNIPHNHHVVHALADKLIRESGTKTEAAGWVHPEEHPDGLLMKPCPECGYKYGSEWKSEPVPKPVLDWLRALPETDRVYPWA</sequence>
<reference evidence="1" key="1">
    <citation type="journal article" date="2015" name="Nature">
        <title>Complex archaea that bridge the gap between prokaryotes and eukaryotes.</title>
        <authorList>
            <person name="Spang A."/>
            <person name="Saw J.H."/>
            <person name="Jorgensen S.L."/>
            <person name="Zaremba-Niedzwiedzka K."/>
            <person name="Martijn J."/>
            <person name="Lind A.E."/>
            <person name="van Eijk R."/>
            <person name="Schleper C."/>
            <person name="Guy L."/>
            <person name="Ettema T.J."/>
        </authorList>
    </citation>
    <scope>NUCLEOTIDE SEQUENCE</scope>
</reference>
<proteinExistence type="predicted"/>
<protein>
    <submittedName>
        <fullName evidence="1">Uncharacterized protein</fullName>
    </submittedName>
</protein>
<dbReference type="AlphaFoldDB" id="A0A0F9U2L4"/>
<comment type="caution">
    <text evidence="1">The sequence shown here is derived from an EMBL/GenBank/DDBJ whole genome shotgun (WGS) entry which is preliminary data.</text>
</comment>
<dbReference type="EMBL" id="LAZR01000155">
    <property type="protein sequence ID" value="KKN85779.1"/>
    <property type="molecule type" value="Genomic_DNA"/>
</dbReference>